<dbReference type="EMBL" id="UGBT01000002">
    <property type="protein sequence ID" value="STH71785.1"/>
    <property type="molecule type" value="Genomic_DNA"/>
</dbReference>
<accession>A0A376NZU6</accession>
<protein>
    <submittedName>
        <fullName evidence="1">Uncharacterized protein</fullName>
    </submittedName>
</protein>
<evidence type="ECO:0000313" key="1">
    <source>
        <dbReference type="EMBL" id="STH71785.1"/>
    </source>
</evidence>
<evidence type="ECO:0000313" key="2">
    <source>
        <dbReference type="Proteomes" id="UP000254428"/>
    </source>
</evidence>
<dbReference type="AlphaFoldDB" id="A0A376NZU6"/>
<proteinExistence type="predicted"/>
<gene>
    <name evidence="1" type="ORF">NCTC11341_03426</name>
</gene>
<sequence length="75" mass="7864">MGDLQTLANIGKHRGMFANDVTCTHGGKTNGARHTFTGVAFTTVDRAIFQIFIKAWAIASPIASAVPDGASTLCI</sequence>
<reference evidence="1 2" key="1">
    <citation type="submission" date="2018-06" db="EMBL/GenBank/DDBJ databases">
        <authorList>
            <consortium name="Pathogen Informatics"/>
            <person name="Doyle S."/>
        </authorList>
    </citation>
    <scope>NUCLEOTIDE SEQUENCE [LARGE SCALE GENOMIC DNA]</scope>
    <source>
        <strain evidence="1 2">NCTC11341</strain>
    </source>
</reference>
<organism evidence="1 2">
    <name type="scientific">Escherichia coli</name>
    <dbReference type="NCBI Taxonomy" id="562"/>
    <lineage>
        <taxon>Bacteria</taxon>
        <taxon>Pseudomonadati</taxon>
        <taxon>Pseudomonadota</taxon>
        <taxon>Gammaproteobacteria</taxon>
        <taxon>Enterobacterales</taxon>
        <taxon>Enterobacteriaceae</taxon>
        <taxon>Escherichia</taxon>
    </lineage>
</organism>
<name>A0A376NZU6_ECOLX</name>
<dbReference type="Proteomes" id="UP000254428">
    <property type="component" value="Unassembled WGS sequence"/>
</dbReference>